<comment type="caution">
    <text evidence="1">The sequence shown here is derived from an EMBL/GenBank/DDBJ whole genome shotgun (WGS) entry which is preliminary data.</text>
</comment>
<organism evidence="1 2">
    <name type="scientific">Grus japonensis</name>
    <name type="common">Japanese crane</name>
    <name type="synonym">Red-crowned crane</name>
    <dbReference type="NCBI Taxonomy" id="30415"/>
    <lineage>
        <taxon>Eukaryota</taxon>
        <taxon>Metazoa</taxon>
        <taxon>Chordata</taxon>
        <taxon>Craniata</taxon>
        <taxon>Vertebrata</taxon>
        <taxon>Euteleostomi</taxon>
        <taxon>Archelosauria</taxon>
        <taxon>Archosauria</taxon>
        <taxon>Dinosauria</taxon>
        <taxon>Saurischia</taxon>
        <taxon>Theropoda</taxon>
        <taxon>Coelurosauria</taxon>
        <taxon>Aves</taxon>
        <taxon>Neognathae</taxon>
        <taxon>Neoaves</taxon>
        <taxon>Gruiformes</taxon>
        <taxon>Gruidae</taxon>
        <taxon>Grus</taxon>
    </lineage>
</organism>
<accession>A0ABC9W358</accession>
<gene>
    <name evidence="1" type="ORF">GRJ2_000467900</name>
</gene>
<dbReference type="PANTHER" id="PTHR33332">
    <property type="entry name" value="REVERSE TRANSCRIPTASE DOMAIN-CONTAINING PROTEIN"/>
    <property type="match status" value="1"/>
</dbReference>
<sequence length="192" mass="22062">MVRQAVPLQPVEVHGRADIHLQPMEDFTPDFAQMAKANSILACIRHSVASRTREVIVPLYSALVRLHLKCCAQFWAPHYKKDIEVLEHVQRRTTKLVKGLEHKSDEERLKQLDLFSLKKRRLRGDLIALYNYLKGGCSQVVEDPTRREVLLDLVLTNKEGLVEDVKVGGSLGCSDYEMVEFRIPMWKKQGNK</sequence>
<evidence type="ECO:0000313" key="2">
    <source>
        <dbReference type="Proteomes" id="UP001623348"/>
    </source>
</evidence>
<reference evidence="1 2" key="1">
    <citation type="submission" date="2024-06" db="EMBL/GenBank/DDBJ databases">
        <title>The draft genome of Grus japonensis, version 3.</title>
        <authorList>
            <person name="Nabeshima K."/>
            <person name="Suzuki S."/>
            <person name="Onuma M."/>
        </authorList>
    </citation>
    <scope>NUCLEOTIDE SEQUENCE [LARGE SCALE GENOMIC DNA]</scope>
    <source>
        <strain evidence="1 2">451A</strain>
    </source>
</reference>
<keyword evidence="2" id="KW-1185">Reference proteome</keyword>
<proteinExistence type="predicted"/>
<evidence type="ECO:0000313" key="1">
    <source>
        <dbReference type="EMBL" id="GAB0180026.1"/>
    </source>
</evidence>
<dbReference type="EMBL" id="BAAFJT010000001">
    <property type="protein sequence ID" value="GAB0180026.1"/>
    <property type="molecule type" value="Genomic_DNA"/>
</dbReference>
<name>A0ABC9W358_GRUJA</name>
<protein>
    <submittedName>
        <fullName evidence="1">Uncharacterized protein</fullName>
    </submittedName>
</protein>
<dbReference type="Proteomes" id="UP001623348">
    <property type="component" value="Unassembled WGS sequence"/>
</dbReference>
<dbReference type="AlphaFoldDB" id="A0ABC9W358"/>